<evidence type="ECO:0000313" key="2">
    <source>
        <dbReference type="Proteomes" id="UP000250028"/>
    </source>
</evidence>
<proteinExistence type="predicted"/>
<reference evidence="2" key="1">
    <citation type="submission" date="2016-10" db="EMBL/GenBank/DDBJ databases">
        <authorList>
            <person name="Varghese N."/>
            <person name="Submissions S."/>
        </authorList>
    </citation>
    <scope>NUCLEOTIDE SEQUENCE [LARGE SCALE GENOMIC DNA]</scope>
    <source>
        <strain evidence="2">DSM 22951</strain>
    </source>
</reference>
<accession>A0A2Y8ZW13</accession>
<dbReference type="EMBL" id="UESZ01000001">
    <property type="protein sequence ID" value="SSA34449.1"/>
    <property type="molecule type" value="Genomic_DNA"/>
</dbReference>
<evidence type="ECO:0000313" key="1">
    <source>
        <dbReference type="EMBL" id="SSA34449.1"/>
    </source>
</evidence>
<sequence>MSHTPRTAIPVVDMLLIKPSSWARVGAGTHRPMDRSQA</sequence>
<keyword evidence="2" id="KW-1185">Reference proteome</keyword>
<dbReference type="Proteomes" id="UP000250028">
    <property type="component" value="Unassembled WGS sequence"/>
</dbReference>
<name>A0A2Y8ZW13_9MICO</name>
<protein>
    <submittedName>
        <fullName evidence="1">Uncharacterized protein</fullName>
    </submittedName>
</protein>
<organism evidence="1 2">
    <name type="scientific">Branchiibius hedensis</name>
    <dbReference type="NCBI Taxonomy" id="672460"/>
    <lineage>
        <taxon>Bacteria</taxon>
        <taxon>Bacillati</taxon>
        <taxon>Actinomycetota</taxon>
        <taxon>Actinomycetes</taxon>
        <taxon>Micrococcales</taxon>
        <taxon>Dermacoccaceae</taxon>
        <taxon>Branchiibius</taxon>
    </lineage>
</organism>
<dbReference type="AlphaFoldDB" id="A0A2Y8ZW13"/>
<gene>
    <name evidence="1" type="ORF">SAMN04489750_1769</name>
</gene>